<feature type="transmembrane region" description="Helical" evidence="1">
    <location>
        <begin position="41"/>
        <end position="62"/>
    </location>
</feature>
<reference evidence="2 5" key="1">
    <citation type="journal article" date="2015" name="Genome Announc.">
        <title>Complete Genome Sequence of the Nitrogen-Fixing and Solvent-Producing Clostridium pasteurianum DSM 525.</title>
        <authorList>
            <person name="Poehlein A."/>
            <person name="Grosse-Honebrink A."/>
            <person name="Zhang Y."/>
            <person name="Minton N.P."/>
            <person name="Daniel R."/>
        </authorList>
    </citation>
    <scope>NUCLEOTIDE SEQUENCE [LARGE SCALE GENOMIC DNA]</scope>
    <source>
        <strain evidence="2">DSM 525</strain>
        <strain evidence="5">DSM 525 / ATCC 6013</strain>
    </source>
</reference>
<evidence type="ECO:0000313" key="4">
    <source>
        <dbReference type="Proteomes" id="UP000028042"/>
    </source>
</evidence>
<accession>A0A0H3JB51</accession>
<feature type="transmembrane region" description="Helical" evidence="1">
    <location>
        <begin position="68"/>
        <end position="88"/>
    </location>
</feature>
<proteinExistence type="predicted"/>
<dbReference type="AlphaFoldDB" id="A0A0H3JB51"/>
<evidence type="ECO:0000313" key="2">
    <source>
        <dbReference type="EMBL" id="AJA53108.1"/>
    </source>
</evidence>
<dbReference type="PIRSF" id="PIRSF024534">
    <property type="entry name" value="ThiW"/>
    <property type="match status" value="1"/>
</dbReference>
<gene>
    <name evidence="2" type="ORF">CLPA_c30540</name>
    <name evidence="3" type="ORF">CP6013_00131</name>
</gene>
<sequence length="183" mass="19792">MERNSKLLKRIMMAMMVAMGVVISPILRIEGMCPMSSVINIVCAVILGPWYALLCAVMIGILRMAVMAIPPLALTGAVFGAFLSGVLYRASKGNLIFAVLGEVIGTGIIGALMSYPVMTFIWGRAGLTWLFYVPLFFMATIIGGIIAFAFLQALSLSGMLAKIQRSLGEEAYDKQPIGNKEEY</sequence>
<dbReference type="Gene3D" id="1.10.1760.20">
    <property type="match status" value="1"/>
</dbReference>
<keyword evidence="5" id="KW-1185">Reference proteome</keyword>
<dbReference type="KEGG" id="cpat:CLPA_c30540"/>
<evidence type="ECO:0000313" key="5">
    <source>
        <dbReference type="Proteomes" id="UP000030905"/>
    </source>
</evidence>
<dbReference type="eggNOG" id="COG4732">
    <property type="taxonomic scope" value="Bacteria"/>
</dbReference>
<reference evidence="3 4" key="3">
    <citation type="journal article" name="Genome Announc.">
        <title>Improved Draft Genome Sequence of Clostridium pasteurianum Strain ATCC 6013 (DSM 525) Using a Hybrid Next-Generation Sequencing Approach.</title>
        <authorList>
            <person name="Pyne M.E."/>
            <person name="Utturkar S."/>
            <person name="Brown S.D."/>
            <person name="Moo-Young M."/>
            <person name="Chung D.A."/>
            <person name="Chou C.P."/>
        </authorList>
    </citation>
    <scope>NUCLEOTIDE SEQUENCE [LARGE SCALE GENOMIC DNA]</scope>
    <source>
        <strain evidence="3 4">ATCC 6013</strain>
    </source>
</reference>
<dbReference type="PATRIC" id="fig|1262449.3.peg.2318"/>
<dbReference type="EMBL" id="CP009268">
    <property type="protein sequence ID" value="AJA53108.1"/>
    <property type="molecule type" value="Genomic_DNA"/>
</dbReference>
<feature type="transmembrane region" description="Helical" evidence="1">
    <location>
        <begin position="12"/>
        <end position="29"/>
    </location>
</feature>
<name>A0A0H3JB51_CLOPA</name>
<dbReference type="Proteomes" id="UP000028042">
    <property type="component" value="Unassembled WGS sequence"/>
</dbReference>
<dbReference type="NCBIfam" id="TIGR02359">
    <property type="entry name" value="thiW"/>
    <property type="match status" value="1"/>
</dbReference>
<dbReference type="Pfam" id="PF09512">
    <property type="entry name" value="ThiW"/>
    <property type="match status" value="1"/>
</dbReference>
<dbReference type="GeneID" id="93075170"/>
<feature type="transmembrane region" description="Helical" evidence="1">
    <location>
        <begin position="129"/>
        <end position="156"/>
    </location>
</feature>
<dbReference type="Proteomes" id="UP000030905">
    <property type="component" value="Chromosome"/>
</dbReference>
<dbReference type="EMBL" id="JPGY02000001">
    <property type="protein sequence ID" value="KRU10884.1"/>
    <property type="molecule type" value="Genomic_DNA"/>
</dbReference>
<evidence type="ECO:0000256" key="1">
    <source>
        <dbReference type="SAM" id="Phobius"/>
    </source>
</evidence>
<reference evidence="3" key="2">
    <citation type="submission" date="2015-10" db="EMBL/GenBank/DDBJ databases">
        <title>Improved Draft Genome Sequence of Clostridium pasteurianum Strain ATCC 6013 (DSM 525) Using a Hybrid Next-Generation Sequencing Approach.</title>
        <authorList>
            <person name="Pyne M.E."/>
            <person name="Utturkar S.M."/>
            <person name="Brown S.D."/>
            <person name="Moo-Young M."/>
            <person name="Chung D.A."/>
            <person name="Chou P.C."/>
        </authorList>
    </citation>
    <scope>NUCLEOTIDE SEQUENCE</scope>
    <source>
        <strain evidence="3">ATCC 6013</strain>
    </source>
</reference>
<evidence type="ECO:0000313" key="3">
    <source>
        <dbReference type="EMBL" id="KRU10884.1"/>
    </source>
</evidence>
<protein>
    <submittedName>
        <fullName evidence="2">ThiW protein</fullName>
    </submittedName>
</protein>
<dbReference type="RefSeq" id="WP_003445410.1">
    <property type="nucleotide sequence ID" value="NZ_ANZB01000007.1"/>
</dbReference>
<keyword evidence="1" id="KW-0472">Membrane</keyword>
<feature type="transmembrane region" description="Helical" evidence="1">
    <location>
        <begin position="95"/>
        <end position="117"/>
    </location>
</feature>
<organism evidence="2 5">
    <name type="scientific">Clostridium pasteurianum DSM 525 = ATCC 6013</name>
    <dbReference type="NCBI Taxonomy" id="1262449"/>
    <lineage>
        <taxon>Bacteria</taxon>
        <taxon>Bacillati</taxon>
        <taxon>Bacillota</taxon>
        <taxon>Clostridia</taxon>
        <taxon>Eubacteriales</taxon>
        <taxon>Clostridiaceae</taxon>
        <taxon>Clostridium</taxon>
    </lineage>
</organism>
<keyword evidence="1" id="KW-1133">Transmembrane helix</keyword>
<dbReference type="KEGG" id="cpae:CPAST_c30540"/>
<keyword evidence="1" id="KW-0812">Transmembrane</keyword>
<dbReference type="InterPro" id="IPR012652">
    <property type="entry name" value="ThiW"/>
</dbReference>